<sequence>MCADHETDDALKVRKCRALLDPLMEICATEELALEMWRRIIGLHFDGVNPPVLHDQDVRTLAGWLNGATKAVVELTNSDFFDKKS</sequence>
<reference evidence="1 2" key="1">
    <citation type="submission" date="2019-08" db="EMBL/GenBank/DDBJ databases">
        <title>Bradyrhizobium hipponensis sp. nov., a rhizobium isolated from a Lupinus angustifolius root nodule in Tunisia.</title>
        <authorList>
            <person name="Off K."/>
            <person name="Rejili M."/>
            <person name="Mars M."/>
            <person name="Brachmann A."/>
            <person name="Marin M."/>
        </authorList>
    </citation>
    <scope>NUCLEOTIDE SEQUENCE [LARGE SCALE GENOMIC DNA]</scope>
    <source>
        <strain evidence="2">aSej3</strain>
    </source>
</reference>
<comment type="caution">
    <text evidence="1">The sequence shown here is derived from an EMBL/GenBank/DDBJ whole genome shotgun (WGS) entry which is preliminary data.</text>
</comment>
<organism evidence="1 2">
    <name type="scientific">Bradyrhizobium hipponense</name>
    <dbReference type="NCBI Taxonomy" id="2605638"/>
    <lineage>
        <taxon>Bacteria</taxon>
        <taxon>Pseudomonadati</taxon>
        <taxon>Pseudomonadota</taxon>
        <taxon>Alphaproteobacteria</taxon>
        <taxon>Hyphomicrobiales</taxon>
        <taxon>Nitrobacteraceae</taxon>
        <taxon>Bradyrhizobium</taxon>
    </lineage>
</organism>
<proteinExistence type="predicted"/>
<evidence type="ECO:0000313" key="1">
    <source>
        <dbReference type="EMBL" id="TYO64269.1"/>
    </source>
</evidence>
<dbReference type="AlphaFoldDB" id="A0A5S4YVA3"/>
<dbReference type="EMBL" id="VSTH01000078">
    <property type="protein sequence ID" value="TYO64269.1"/>
    <property type="molecule type" value="Genomic_DNA"/>
</dbReference>
<gene>
    <name evidence="1" type="ORF">FXV83_23150</name>
</gene>
<protein>
    <submittedName>
        <fullName evidence="1">Uncharacterized protein</fullName>
    </submittedName>
</protein>
<keyword evidence="2" id="KW-1185">Reference proteome</keyword>
<dbReference type="Proteomes" id="UP000324797">
    <property type="component" value="Unassembled WGS sequence"/>
</dbReference>
<evidence type="ECO:0000313" key="2">
    <source>
        <dbReference type="Proteomes" id="UP000324797"/>
    </source>
</evidence>
<accession>A0A5S4YVA3</accession>
<name>A0A5S4YVA3_9BRAD</name>
<dbReference type="RefSeq" id="WP_148741680.1">
    <property type="nucleotide sequence ID" value="NZ_VSTH01000078.1"/>
</dbReference>